<proteinExistence type="predicted"/>
<dbReference type="AlphaFoldDB" id="A0A3P6DKV1"/>
<evidence type="ECO:0000313" key="1">
    <source>
        <dbReference type="EMBL" id="VDD24674.1"/>
    </source>
</evidence>
<reference evidence="1" key="1">
    <citation type="submission" date="2018-11" db="EMBL/GenBank/DDBJ databases">
        <authorList>
            <consortium name="Genoscope - CEA"/>
            <person name="William W."/>
        </authorList>
    </citation>
    <scope>NUCLEOTIDE SEQUENCE</scope>
</reference>
<gene>
    <name evidence="1" type="ORF">BOLC2T10294H</name>
</gene>
<accession>A0A3P6DKV1</accession>
<evidence type="ECO:0008006" key="2">
    <source>
        <dbReference type="Google" id="ProtNLM"/>
    </source>
</evidence>
<name>A0A3P6DKV1_BRAOL</name>
<protein>
    <recommendedName>
        <fullName evidence="2">Glycosyl-hydrolase family 116 catalytic region domain-containing protein</fullName>
    </recommendedName>
</protein>
<sequence length="86" mass="10034">MNDEYKSLCYMRPLAIWAIQWALTPIQTFGGEKQNLMEGDEDESDLLLRQHNGFKEVARYVKIAKSTEHSSLLQETYEAILKTFHL</sequence>
<dbReference type="EMBL" id="LR031874">
    <property type="protein sequence ID" value="VDD24674.1"/>
    <property type="molecule type" value="Genomic_DNA"/>
</dbReference>
<organism evidence="1">
    <name type="scientific">Brassica oleracea</name>
    <name type="common">Wild cabbage</name>
    <dbReference type="NCBI Taxonomy" id="3712"/>
    <lineage>
        <taxon>Eukaryota</taxon>
        <taxon>Viridiplantae</taxon>
        <taxon>Streptophyta</taxon>
        <taxon>Embryophyta</taxon>
        <taxon>Tracheophyta</taxon>
        <taxon>Spermatophyta</taxon>
        <taxon>Magnoliopsida</taxon>
        <taxon>eudicotyledons</taxon>
        <taxon>Gunneridae</taxon>
        <taxon>Pentapetalae</taxon>
        <taxon>rosids</taxon>
        <taxon>malvids</taxon>
        <taxon>Brassicales</taxon>
        <taxon>Brassicaceae</taxon>
        <taxon>Brassiceae</taxon>
        <taxon>Brassica</taxon>
    </lineage>
</organism>